<dbReference type="Pfam" id="PF00504">
    <property type="entry name" value="Chloroa_b-bind"/>
    <property type="match status" value="1"/>
</dbReference>
<dbReference type="GO" id="GO:0009507">
    <property type="term" value="C:chloroplast"/>
    <property type="evidence" value="ECO:0007669"/>
    <property type="project" value="UniProtKB-SubCell"/>
</dbReference>
<gene>
    <name evidence="7" type="ORF">Ctob_002118</name>
</gene>
<dbReference type="GO" id="GO:0016168">
    <property type="term" value="F:chlorophyll binding"/>
    <property type="evidence" value="ECO:0007669"/>
    <property type="project" value="UniProtKB-KW"/>
</dbReference>
<evidence type="ECO:0000313" key="7">
    <source>
        <dbReference type="EMBL" id="KOO24155.1"/>
    </source>
</evidence>
<dbReference type="AlphaFoldDB" id="A0A0M0JCF9"/>
<evidence type="ECO:0000256" key="2">
    <source>
        <dbReference type="ARBA" id="ARBA00022528"/>
    </source>
</evidence>
<accession>A0A0M0JCF9</accession>
<feature type="binding site" evidence="5">
    <location>
        <position position="66"/>
    </location>
    <ligand>
        <name>chlorophyll a</name>
        <dbReference type="ChEBI" id="CHEBI:58416"/>
        <label>1</label>
    </ligand>
</feature>
<feature type="binding site" evidence="5">
    <location>
        <position position="45"/>
    </location>
    <ligand>
        <name>chlorophyll a</name>
        <dbReference type="ChEBI" id="CHEBI:58416"/>
        <label>1</label>
    </ligand>
</feature>
<feature type="binding site" evidence="5">
    <location>
        <position position="51"/>
    </location>
    <ligand>
        <name>chlorophyll a</name>
        <dbReference type="ChEBI" id="CHEBI:58416"/>
        <label>1</label>
    </ligand>
</feature>
<evidence type="ECO:0000256" key="1">
    <source>
        <dbReference type="ARBA" id="ARBA00004229"/>
    </source>
</evidence>
<keyword evidence="5" id="KW-0157">Chromophore</keyword>
<dbReference type="GO" id="GO:0016020">
    <property type="term" value="C:membrane"/>
    <property type="evidence" value="ECO:0007669"/>
    <property type="project" value="InterPro"/>
</dbReference>
<keyword evidence="6" id="KW-1133">Transmembrane helix</keyword>
<evidence type="ECO:0000256" key="4">
    <source>
        <dbReference type="ARBA" id="ARBA00022640"/>
    </source>
</evidence>
<dbReference type="InterPro" id="IPR022796">
    <property type="entry name" value="Chloroa_b-bind"/>
</dbReference>
<dbReference type="PANTHER" id="PTHR21649">
    <property type="entry name" value="CHLOROPHYLL A/B BINDING PROTEIN"/>
    <property type="match status" value="1"/>
</dbReference>
<dbReference type="InterPro" id="IPR001344">
    <property type="entry name" value="Chloro_AB-bd_pln"/>
</dbReference>
<comment type="caution">
    <text evidence="7">The sequence shown here is derived from an EMBL/GenBank/DDBJ whole genome shotgun (WGS) entry which is preliminary data.</text>
</comment>
<sequence>MLALSTSAFAFQAPMLQPTRAMRAAVTMGVADLPGISTETGNKLWDPLKLSEKMDESNLKLVRAAELKHCRVAMLATVGWAWTATGTHFEGMLSFNPPVSFADAAAAGNPLLAAAMVPGFGIWQMILAIGGLEIYWEKKYPATEFGGNFGVPAVTQDPKKLKFFQDAELKNGRLAMIGIISFATAVAVPGSVPFYPF</sequence>
<feature type="transmembrane region" description="Helical" evidence="6">
    <location>
        <begin position="174"/>
        <end position="195"/>
    </location>
</feature>
<name>A0A0M0JCF9_9EUKA</name>
<feature type="binding site" evidence="5">
    <location>
        <position position="69"/>
    </location>
    <ligand>
        <name>chlorophyll a</name>
        <dbReference type="ChEBI" id="CHEBI:58416"/>
        <label>1</label>
    </ligand>
</feature>
<feature type="binding site" evidence="5">
    <location>
        <position position="173"/>
    </location>
    <ligand>
        <name>chlorophyll a</name>
        <dbReference type="ChEBI" id="CHEBI:58416"/>
        <label>1</label>
    </ligand>
</feature>
<organism evidence="7 8">
    <name type="scientific">Chrysochromulina tobinii</name>
    <dbReference type="NCBI Taxonomy" id="1460289"/>
    <lineage>
        <taxon>Eukaryota</taxon>
        <taxon>Haptista</taxon>
        <taxon>Haptophyta</taxon>
        <taxon>Prymnesiophyceae</taxon>
        <taxon>Prymnesiales</taxon>
        <taxon>Chrysochromulinaceae</taxon>
        <taxon>Chrysochromulina</taxon>
    </lineage>
</organism>
<dbReference type="EMBL" id="JWZX01003119">
    <property type="protein sequence ID" value="KOO24155.1"/>
    <property type="molecule type" value="Genomic_DNA"/>
</dbReference>
<keyword evidence="3" id="KW-0602">Photosynthesis</keyword>
<feature type="transmembrane region" description="Helical" evidence="6">
    <location>
        <begin position="111"/>
        <end position="132"/>
    </location>
</feature>
<evidence type="ECO:0000256" key="6">
    <source>
        <dbReference type="SAM" id="Phobius"/>
    </source>
</evidence>
<evidence type="ECO:0000256" key="5">
    <source>
        <dbReference type="PIRSR" id="PIRSR601344-1"/>
    </source>
</evidence>
<evidence type="ECO:0000256" key="3">
    <source>
        <dbReference type="ARBA" id="ARBA00022531"/>
    </source>
</evidence>
<feature type="binding site" evidence="5">
    <location>
        <position position="168"/>
    </location>
    <ligand>
        <name>chlorophyll b</name>
        <dbReference type="ChEBI" id="CHEBI:61721"/>
        <label>4</label>
    </ligand>
</feature>
<keyword evidence="4" id="KW-0934">Plastid</keyword>
<dbReference type="GO" id="GO:0009765">
    <property type="term" value="P:photosynthesis, light harvesting"/>
    <property type="evidence" value="ECO:0007669"/>
    <property type="project" value="InterPro"/>
</dbReference>
<dbReference type="SUPFAM" id="SSF103511">
    <property type="entry name" value="Chlorophyll a-b binding protein"/>
    <property type="match status" value="1"/>
</dbReference>
<evidence type="ECO:0000313" key="8">
    <source>
        <dbReference type="Proteomes" id="UP000037460"/>
    </source>
</evidence>
<keyword evidence="8" id="KW-1185">Reference proteome</keyword>
<dbReference type="OrthoDB" id="423598at2759"/>
<keyword evidence="6" id="KW-0812">Transmembrane</keyword>
<feature type="binding site" evidence="5">
    <location>
        <position position="171"/>
    </location>
    <ligand>
        <name>chlorophyll a</name>
        <dbReference type="ChEBI" id="CHEBI:58416"/>
        <label>1</label>
    </ligand>
</feature>
<dbReference type="Proteomes" id="UP000037460">
    <property type="component" value="Unassembled WGS sequence"/>
</dbReference>
<keyword evidence="2" id="KW-0150">Chloroplast</keyword>
<keyword evidence="6" id="KW-0472">Membrane</keyword>
<feature type="binding site" description="axial binding residue" evidence="5">
    <location>
        <position position="71"/>
    </location>
    <ligand>
        <name>chlorophyll b</name>
        <dbReference type="ChEBI" id="CHEBI:61721"/>
        <label>1</label>
    </ligand>
    <ligandPart>
        <name>Mg</name>
        <dbReference type="ChEBI" id="CHEBI:25107"/>
    </ligandPart>
</feature>
<proteinExistence type="predicted"/>
<reference evidence="8" key="1">
    <citation type="journal article" date="2015" name="PLoS Genet.">
        <title>Genome Sequence and Transcriptome Analyses of Chrysochromulina tobin: Metabolic Tools for Enhanced Algal Fitness in the Prominent Order Prymnesiales (Haptophyceae).</title>
        <authorList>
            <person name="Hovde B.T."/>
            <person name="Deodato C.R."/>
            <person name="Hunsperger H.M."/>
            <person name="Ryken S.A."/>
            <person name="Yost W."/>
            <person name="Jha R.K."/>
            <person name="Patterson J."/>
            <person name="Monnat R.J. Jr."/>
            <person name="Barlow S.B."/>
            <person name="Starkenburg S.R."/>
            <person name="Cattolico R.A."/>
        </authorList>
    </citation>
    <scope>NUCLEOTIDE SEQUENCE</scope>
    <source>
        <strain evidence="8">CCMP291</strain>
    </source>
</reference>
<protein>
    <submittedName>
        <fullName evidence="7">Protein fucoxanthin chlorophyll a c protein</fullName>
    </submittedName>
</protein>
<comment type="subcellular location">
    <subcellularLocation>
        <location evidence="1">Plastid</location>
        <location evidence="1">Chloroplast</location>
    </subcellularLocation>
</comment>
<keyword evidence="5" id="KW-0148">Chlorophyll</keyword>
<dbReference type="Gene3D" id="1.10.3460.10">
    <property type="entry name" value="Chlorophyll a/b binding protein domain"/>
    <property type="match status" value="1"/>
</dbReference>